<dbReference type="Pfam" id="PF00420">
    <property type="entry name" value="Oxidored_q2"/>
    <property type="match status" value="1"/>
</dbReference>
<dbReference type="Gene3D" id="1.10.287.3510">
    <property type="match status" value="1"/>
</dbReference>
<dbReference type="GeneID" id="31252618"/>
<keyword evidence="7" id="KW-0520">NAD</keyword>
<dbReference type="InterPro" id="IPR039428">
    <property type="entry name" value="NUOK/Mnh_C1-like"/>
</dbReference>
<dbReference type="RefSeq" id="YP_009186454.1">
    <property type="nucleotide sequence ID" value="NC_028629.1"/>
</dbReference>
<feature type="transmembrane region" description="Helical" evidence="11">
    <location>
        <begin position="6"/>
        <end position="24"/>
    </location>
</feature>
<keyword evidence="8 11" id="KW-0472">Membrane</keyword>
<accession>A0A059T9D6</accession>
<keyword evidence="4 11" id="KW-0812">Transmembrane</keyword>
<reference evidence="12" key="1">
    <citation type="journal article" date="2014" name="BMC Evol. Biol.">
        <title>Long-branch attraction and the phylogeny of true water bugs (Hemiptera: Nepomorpha) as estimated from mitochondrial genomes.</title>
        <authorList>
            <person name="Li T."/>
            <person name="Hua J."/>
            <person name="Wright A.M."/>
            <person name="Cui Y."/>
            <person name="Xie Q."/>
            <person name="Bu W."/>
            <person name="Hillis D.M."/>
        </authorList>
    </citation>
    <scope>NUCLEOTIDE SEQUENCE</scope>
</reference>
<evidence type="ECO:0000256" key="8">
    <source>
        <dbReference type="ARBA" id="ARBA00023136"/>
    </source>
</evidence>
<gene>
    <name evidence="12" type="primary">ND4L</name>
</gene>
<evidence type="ECO:0000256" key="9">
    <source>
        <dbReference type="ARBA" id="ARBA00031586"/>
    </source>
</evidence>
<dbReference type="EMBL" id="KJ027516">
    <property type="protein sequence ID" value="AHL44238.1"/>
    <property type="molecule type" value="Genomic_DNA"/>
</dbReference>
<evidence type="ECO:0000256" key="7">
    <source>
        <dbReference type="ARBA" id="ARBA00023027"/>
    </source>
</evidence>
<evidence type="ECO:0000256" key="10">
    <source>
        <dbReference type="ARBA" id="ARBA00049551"/>
    </source>
</evidence>
<protein>
    <recommendedName>
        <fullName evidence="3">NADH-ubiquinone oxidoreductase chain 4L</fullName>
    </recommendedName>
    <alternativeName>
        <fullName evidence="9">NADH dehydrogenase subunit 4L</fullName>
    </alternativeName>
</protein>
<feature type="transmembrane region" description="Helical" evidence="11">
    <location>
        <begin position="60"/>
        <end position="85"/>
    </location>
</feature>
<comment type="similarity">
    <text evidence="2">Belongs to the complex I subunit 4L family.</text>
</comment>
<feature type="transmembrane region" description="Helical" evidence="11">
    <location>
        <begin position="31"/>
        <end position="54"/>
    </location>
</feature>
<keyword evidence="5" id="KW-1278">Translocase</keyword>
<evidence type="ECO:0000256" key="6">
    <source>
        <dbReference type="ARBA" id="ARBA00022989"/>
    </source>
</evidence>
<sequence>MIFNIDFFFNYFIIFMFLMGLFVFCSMHKHLLLTLLSLEFMILVLFMFLFYFLVFFGYEIYFTLIFLTFSVCEGVMGLSILVLLIRSHGNDMIMSISSLF</sequence>
<keyword evidence="12" id="KW-0496">Mitochondrion</keyword>
<name>A0A059T9D6_9HEMI</name>
<geneLocation type="mitochondrion" evidence="12"/>
<evidence type="ECO:0000256" key="5">
    <source>
        <dbReference type="ARBA" id="ARBA00022967"/>
    </source>
</evidence>
<evidence type="ECO:0000313" key="12">
    <source>
        <dbReference type="EMBL" id="AHL44238.1"/>
    </source>
</evidence>
<evidence type="ECO:0000256" key="3">
    <source>
        <dbReference type="ARBA" id="ARBA00016612"/>
    </source>
</evidence>
<evidence type="ECO:0000256" key="4">
    <source>
        <dbReference type="ARBA" id="ARBA00022692"/>
    </source>
</evidence>
<keyword evidence="6 11" id="KW-1133">Transmembrane helix</keyword>
<comment type="subcellular location">
    <subcellularLocation>
        <location evidence="1">Membrane</location>
        <topology evidence="1">Multi-pass membrane protein</topology>
    </subcellularLocation>
</comment>
<dbReference type="CTD" id="4539"/>
<evidence type="ECO:0000256" key="1">
    <source>
        <dbReference type="ARBA" id="ARBA00004141"/>
    </source>
</evidence>
<evidence type="ECO:0000256" key="11">
    <source>
        <dbReference type="SAM" id="Phobius"/>
    </source>
</evidence>
<organism evidence="12">
    <name type="scientific">Paraplea frontalis</name>
    <dbReference type="NCBI Taxonomy" id="575836"/>
    <lineage>
        <taxon>Eukaryota</taxon>
        <taxon>Metazoa</taxon>
        <taxon>Ecdysozoa</taxon>
        <taxon>Arthropoda</taxon>
        <taxon>Hexapoda</taxon>
        <taxon>Insecta</taxon>
        <taxon>Pterygota</taxon>
        <taxon>Neoptera</taxon>
        <taxon>Paraneoptera</taxon>
        <taxon>Hemiptera</taxon>
        <taxon>Heteroptera</taxon>
        <taxon>Panheteroptera</taxon>
        <taxon>Nepomorpha</taxon>
        <taxon>Pleidae</taxon>
        <taxon>Paraplea</taxon>
    </lineage>
</organism>
<evidence type="ECO:0000256" key="2">
    <source>
        <dbReference type="ARBA" id="ARBA00010519"/>
    </source>
</evidence>
<proteinExistence type="inferred from homology"/>
<dbReference type="AlphaFoldDB" id="A0A059T9D6"/>
<dbReference type="GO" id="GO:0016020">
    <property type="term" value="C:membrane"/>
    <property type="evidence" value="ECO:0007669"/>
    <property type="project" value="UniProtKB-SubCell"/>
</dbReference>
<dbReference type="GO" id="GO:0008137">
    <property type="term" value="F:NADH dehydrogenase (ubiquinone) activity"/>
    <property type="evidence" value="ECO:0007669"/>
    <property type="project" value="UniProtKB-EC"/>
</dbReference>
<comment type="catalytic activity">
    <reaction evidence="10">
        <text>a ubiquinone + NADH + 5 H(+)(in) = a ubiquinol + NAD(+) + 4 H(+)(out)</text>
        <dbReference type="Rhea" id="RHEA:29091"/>
        <dbReference type="Rhea" id="RHEA-COMP:9565"/>
        <dbReference type="Rhea" id="RHEA-COMP:9566"/>
        <dbReference type="ChEBI" id="CHEBI:15378"/>
        <dbReference type="ChEBI" id="CHEBI:16389"/>
        <dbReference type="ChEBI" id="CHEBI:17976"/>
        <dbReference type="ChEBI" id="CHEBI:57540"/>
        <dbReference type="ChEBI" id="CHEBI:57945"/>
        <dbReference type="EC" id="7.1.1.2"/>
    </reaction>
</comment>